<dbReference type="STRING" id="240159.A0A4U5U6C2"/>
<sequence>MSGVVRTLSRCLLPAEASRDPGSSKERSRERDAAQEREARRRSREIDAMLARERRAVRRLVKILLLGAGESGKSTFLKQMRIINGQEFDKKALLDFRDTIYENILKGMRVLVDARDKLGIGWQSCENEKQGMLVMSWEGRVGGSGVEPSEFQLYVMALSALWADTGIHEAYTRRSEFQLSESVKYFLDNLDRIGQLNYIPSKQDILFARKATKGIVEHDFVIKKIPFKMVDVGGQRSQRQKWFQCFDGITSILFMVSSSEYDQVLMEDRRTNRLVESMNIFETIVNNKLFLNVSIILFLNKTDLLVEKIRTVDIRKNFPEFRGDPRRLEDVQAFLVQSFSRKRRNRGKPLFHHFTTAIDTENIRFVFHAVKDTILQENLKDIMLQ</sequence>
<feature type="region of interest" description="Disordered" evidence="16">
    <location>
        <begin position="14"/>
        <end position="42"/>
    </location>
</feature>
<dbReference type="Pfam" id="PF00503">
    <property type="entry name" value="G-alpha"/>
    <property type="match status" value="1"/>
</dbReference>
<dbReference type="Proteomes" id="UP000298787">
    <property type="component" value="Chromosome 3"/>
</dbReference>
<evidence type="ECO:0000256" key="6">
    <source>
        <dbReference type="ARBA" id="ARBA00022723"/>
    </source>
</evidence>
<dbReference type="SUPFAM" id="SSF47895">
    <property type="entry name" value="Transducin (alpha subunit), insertion domain"/>
    <property type="match status" value="1"/>
</dbReference>
<evidence type="ECO:0000256" key="3">
    <source>
        <dbReference type="ARBA" id="ARBA00010405"/>
    </source>
</evidence>
<dbReference type="PRINTS" id="PR00318">
    <property type="entry name" value="GPROTEINA"/>
</dbReference>
<feature type="binding site" evidence="14">
    <location>
        <begin position="70"/>
        <end position="75"/>
    </location>
    <ligand>
        <name>GTP</name>
        <dbReference type="ChEBI" id="CHEBI:37565"/>
    </ligand>
</feature>
<dbReference type="FunFam" id="3.40.50.300:FF:000692">
    <property type="entry name" value="Guanine nucleotide-binding protein subunit alpha"/>
    <property type="match status" value="1"/>
</dbReference>
<dbReference type="FunFam" id="1.10.400.10:FF:000004">
    <property type="entry name" value="Guanine nucleotide-binding protein subunit alpha-12"/>
    <property type="match status" value="1"/>
</dbReference>
<keyword evidence="12" id="KW-0807">Transducer</keyword>
<reference evidence="17 18" key="1">
    <citation type="submission" date="2019-01" db="EMBL/GenBank/DDBJ databases">
        <title>Genome Assembly of Collichthys lucidus.</title>
        <authorList>
            <person name="Cai M."/>
            <person name="Xiao S."/>
        </authorList>
    </citation>
    <scope>NUCLEOTIDE SEQUENCE [LARGE SCALE GENOMIC DNA]</scope>
    <source>
        <strain evidence="17">JT15FE1705JMU</strain>
        <tissue evidence="17">Muscle</tissue>
    </source>
</reference>
<keyword evidence="18" id="KW-1185">Reference proteome</keyword>
<evidence type="ECO:0000313" key="18">
    <source>
        <dbReference type="Proteomes" id="UP000298787"/>
    </source>
</evidence>
<comment type="subcellular location">
    <subcellularLocation>
        <location evidence="1">Cytoplasm</location>
    </subcellularLocation>
    <subcellularLocation>
        <location evidence="2">Membrane</location>
        <topology evidence="2">Lipid-anchor</topology>
    </subcellularLocation>
</comment>
<evidence type="ECO:0000256" key="9">
    <source>
        <dbReference type="ARBA" id="ARBA00023134"/>
    </source>
</evidence>
<dbReference type="GO" id="GO:0007266">
    <property type="term" value="P:Rho protein signal transduction"/>
    <property type="evidence" value="ECO:0007669"/>
    <property type="project" value="InterPro"/>
</dbReference>
<keyword evidence="5" id="KW-0597">Phosphoprotein</keyword>
<evidence type="ECO:0000256" key="8">
    <source>
        <dbReference type="ARBA" id="ARBA00022842"/>
    </source>
</evidence>
<keyword evidence="6 15" id="KW-0479">Metal-binding</keyword>
<evidence type="ECO:0000256" key="15">
    <source>
        <dbReference type="PIRSR" id="PIRSR601019-2"/>
    </source>
</evidence>
<organism evidence="17 18">
    <name type="scientific">Collichthys lucidus</name>
    <name type="common">Big head croaker</name>
    <name type="synonym">Sciaena lucida</name>
    <dbReference type="NCBI Taxonomy" id="240159"/>
    <lineage>
        <taxon>Eukaryota</taxon>
        <taxon>Metazoa</taxon>
        <taxon>Chordata</taxon>
        <taxon>Craniata</taxon>
        <taxon>Vertebrata</taxon>
        <taxon>Euteleostomi</taxon>
        <taxon>Actinopterygii</taxon>
        <taxon>Neopterygii</taxon>
        <taxon>Teleostei</taxon>
        <taxon>Neoteleostei</taxon>
        <taxon>Acanthomorphata</taxon>
        <taxon>Eupercaria</taxon>
        <taxon>Sciaenidae</taxon>
        <taxon>Collichthys</taxon>
    </lineage>
</organism>
<dbReference type="PANTHER" id="PTHR10218:SF130">
    <property type="entry name" value="GUANINE NUCLEOTIDE-BINDING PROTEIN SUBUNIT ALPHA-12"/>
    <property type="match status" value="1"/>
</dbReference>
<feature type="binding site" evidence="15">
    <location>
        <position position="74"/>
    </location>
    <ligand>
        <name>Mg(2+)</name>
        <dbReference type="ChEBI" id="CHEBI:18420"/>
    </ligand>
</feature>
<feature type="binding site" evidence="14">
    <location>
        <begin position="300"/>
        <end position="303"/>
    </location>
    <ligand>
        <name>GTP</name>
        <dbReference type="ChEBI" id="CHEBI:37565"/>
    </ligand>
</feature>
<evidence type="ECO:0000256" key="16">
    <source>
        <dbReference type="SAM" id="MobiDB-lite"/>
    </source>
</evidence>
<evidence type="ECO:0000313" key="17">
    <source>
        <dbReference type="EMBL" id="TKS68485.1"/>
    </source>
</evidence>
<dbReference type="InterPro" id="IPR011025">
    <property type="entry name" value="GproteinA_insert"/>
</dbReference>
<dbReference type="Gene3D" id="3.40.50.300">
    <property type="entry name" value="P-loop containing nucleotide triphosphate hydrolases"/>
    <property type="match status" value="1"/>
</dbReference>
<accession>A0A4U5U6C2</accession>
<comment type="similarity">
    <text evidence="3">Belongs to the G-alpha family. G(12) subfamily.</text>
</comment>
<dbReference type="PROSITE" id="PS51882">
    <property type="entry name" value="G_ALPHA"/>
    <property type="match status" value="1"/>
</dbReference>
<keyword evidence="13" id="KW-0449">Lipoprotein</keyword>
<evidence type="ECO:0000256" key="14">
    <source>
        <dbReference type="PIRSR" id="PIRSR601019-1"/>
    </source>
</evidence>
<dbReference type="EMBL" id="CM014080">
    <property type="protein sequence ID" value="TKS68485.1"/>
    <property type="molecule type" value="Genomic_DNA"/>
</dbReference>
<dbReference type="GO" id="GO:0003924">
    <property type="term" value="F:GTPase activity"/>
    <property type="evidence" value="ECO:0007669"/>
    <property type="project" value="InterPro"/>
</dbReference>
<dbReference type="GO" id="GO:0046872">
    <property type="term" value="F:metal ion binding"/>
    <property type="evidence" value="ECO:0007669"/>
    <property type="project" value="UniProtKB-KW"/>
</dbReference>
<dbReference type="GO" id="GO:0005525">
    <property type="term" value="F:GTP binding"/>
    <property type="evidence" value="ECO:0007669"/>
    <property type="project" value="UniProtKB-KW"/>
</dbReference>
<name>A0A4U5U6C2_COLLU</name>
<dbReference type="InterPro" id="IPR027417">
    <property type="entry name" value="P-loop_NTPase"/>
</dbReference>
<keyword evidence="4" id="KW-0963">Cytoplasm</keyword>
<evidence type="ECO:0000256" key="10">
    <source>
        <dbReference type="ARBA" id="ARBA00023136"/>
    </source>
</evidence>
<feature type="binding site" evidence="14">
    <location>
        <begin position="231"/>
        <end position="235"/>
    </location>
    <ligand>
        <name>GTP</name>
        <dbReference type="ChEBI" id="CHEBI:37565"/>
    </ligand>
</feature>
<keyword evidence="8 15" id="KW-0460">Magnesium</keyword>
<dbReference type="SMART" id="SM00275">
    <property type="entry name" value="G_alpha"/>
    <property type="match status" value="1"/>
</dbReference>
<feature type="compositionally biased region" description="Basic and acidic residues" evidence="16">
    <location>
        <begin position="17"/>
        <end position="42"/>
    </location>
</feature>
<dbReference type="CDD" id="cd00066">
    <property type="entry name" value="G-alpha"/>
    <property type="match status" value="1"/>
</dbReference>
<dbReference type="GO" id="GO:0031526">
    <property type="term" value="C:brush border membrane"/>
    <property type="evidence" value="ECO:0007669"/>
    <property type="project" value="TreeGrafter"/>
</dbReference>
<dbReference type="AlphaFoldDB" id="A0A4U5U6C2"/>
<dbReference type="GO" id="GO:0005834">
    <property type="term" value="C:heterotrimeric G-protein complex"/>
    <property type="evidence" value="ECO:0007669"/>
    <property type="project" value="TreeGrafter"/>
</dbReference>
<evidence type="ECO:0000256" key="4">
    <source>
        <dbReference type="ARBA" id="ARBA00022490"/>
    </source>
</evidence>
<keyword evidence="10" id="KW-0472">Membrane</keyword>
<protein>
    <submittedName>
        <fullName evidence="17">Guanine nucleotide-binding protein subunit alpha-12</fullName>
    </submittedName>
</protein>
<keyword evidence="7 14" id="KW-0547">Nucleotide-binding</keyword>
<evidence type="ECO:0000256" key="7">
    <source>
        <dbReference type="ARBA" id="ARBA00022741"/>
    </source>
</evidence>
<evidence type="ECO:0000256" key="2">
    <source>
        <dbReference type="ARBA" id="ARBA00004635"/>
    </source>
</evidence>
<evidence type="ECO:0000256" key="5">
    <source>
        <dbReference type="ARBA" id="ARBA00022553"/>
    </source>
</evidence>
<dbReference type="FunFam" id="3.40.50.300:FF:000754">
    <property type="entry name" value="Guanine nucleotide-binding protein subunit alpha-13"/>
    <property type="match status" value="1"/>
</dbReference>
<dbReference type="InterPro" id="IPR001019">
    <property type="entry name" value="Gprotein_alpha_su"/>
</dbReference>
<evidence type="ECO:0000256" key="12">
    <source>
        <dbReference type="ARBA" id="ARBA00023224"/>
    </source>
</evidence>
<dbReference type="GO" id="GO:0007188">
    <property type="term" value="P:adenylate cyclase-modulating G protein-coupled receptor signaling pathway"/>
    <property type="evidence" value="ECO:0007669"/>
    <property type="project" value="TreeGrafter"/>
</dbReference>
<feature type="binding site" evidence="14">
    <location>
        <position position="357"/>
    </location>
    <ligand>
        <name>GTP</name>
        <dbReference type="ChEBI" id="CHEBI:37565"/>
    </ligand>
</feature>
<dbReference type="GO" id="GO:0031683">
    <property type="term" value="F:G-protein beta/gamma-subunit complex binding"/>
    <property type="evidence" value="ECO:0007669"/>
    <property type="project" value="InterPro"/>
</dbReference>
<keyword evidence="11" id="KW-0564">Palmitate</keyword>
<feature type="binding site" evidence="14">
    <location>
        <begin position="206"/>
        <end position="212"/>
    </location>
    <ligand>
        <name>GTP</name>
        <dbReference type="ChEBI" id="CHEBI:37565"/>
    </ligand>
</feature>
<evidence type="ECO:0000256" key="11">
    <source>
        <dbReference type="ARBA" id="ARBA00023139"/>
    </source>
</evidence>
<dbReference type="SUPFAM" id="SSF52540">
    <property type="entry name" value="P-loop containing nucleoside triphosphate hydrolases"/>
    <property type="match status" value="1"/>
</dbReference>
<proteinExistence type="inferred from homology"/>
<keyword evidence="9 14" id="KW-0342">GTP-binding</keyword>
<dbReference type="GO" id="GO:0031752">
    <property type="term" value="F:D5 dopamine receptor binding"/>
    <property type="evidence" value="ECO:0007669"/>
    <property type="project" value="TreeGrafter"/>
</dbReference>
<dbReference type="PRINTS" id="PR00440">
    <property type="entry name" value="GPROTEINA12"/>
</dbReference>
<dbReference type="Gene3D" id="1.10.400.10">
    <property type="entry name" value="GI Alpha 1, domain 2-like"/>
    <property type="match status" value="1"/>
</dbReference>
<evidence type="ECO:0000256" key="1">
    <source>
        <dbReference type="ARBA" id="ARBA00004496"/>
    </source>
</evidence>
<gene>
    <name evidence="17" type="ORF">D9C73_002548</name>
</gene>
<evidence type="ECO:0000256" key="13">
    <source>
        <dbReference type="ARBA" id="ARBA00023288"/>
    </source>
</evidence>
<dbReference type="GO" id="GO:0005737">
    <property type="term" value="C:cytoplasm"/>
    <property type="evidence" value="ECO:0007669"/>
    <property type="project" value="UniProtKB-SubCell"/>
</dbReference>
<dbReference type="PANTHER" id="PTHR10218">
    <property type="entry name" value="GTP-BINDING PROTEIN ALPHA SUBUNIT"/>
    <property type="match status" value="1"/>
</dbReference>
<feature type="binding site" evidence="15">
    <location>
        <position position="212"/>
    </location>
    <ligand>
        <name>Mg(2+)</name>
        <dbReference type="ChEBI" id="CHEBI:18420"/>
    </ligand>
</feature>
<dbReference type="InterPro" id="IPR000469">
    <property type="entry name" value="Gprotein_alpha_12/13"/>
</dbReference>